<feature type="region of interest" description="Disordered" evidence="2">
    <location>
        <begin position="657"/>
        <end position="676"/>
    </location>
</feature>
<dbReference type="PANTHER" id="PTHR12161:SF13">
    <property type="entry name" value="REGULATOR OF VPS4 ACTIVITY IN THE MVB PATHWAY PROTEIN"/>
    <property type="match status" value="1"/>
</dbReference>
<evidence type="ECO:0000313" key="3">
    <source>
        <dbReference type="EMBL" id="KAK6126793.1"/>
    </source>
</evidence>
<dbReference type="PANTHER" id="PTHR12161">
    <property type="entry name" value="IST1 FAMILY MEMBER"/>
    <property type="match status" value="1"/>
</dbReference>
<feature type="compositionally biased region" description="Polar residues" evidence="2">
    <location>
        <begin position="1065"/>
        <end position="1074"/>
    </location>
</feature>
<feature type="region of interest" description="Disordered" evidence="2">
    <location>
        <begin position="616"/>
        <end position="646"/>
    </location>
</feature>
<dbReference type="InterPro" id="IPR005061">
    <property type="entry name" value="Ist1"/>
</dbReference>
<feature type="compositionally biased region" description="Acidic residues" evidence="2">
    <location>
        <begin position="625"/>
        <end position="638"/>
    </location>
</feature>
<feature type="region of interest" description="Disordered" evidence="2">
    <location>
        <begin position="406"/>
        <end position="425"/>
    </location>
</feature>
<feature type="region of interest" description="Disordered" evidence="2">
    <location>
        <begin position="681"/>
        <end position="738"/>
    </location>
</feature>
<gene>
    <name evidence="3" type="ORF">DH2020_039463</name>
</gene>
<feature type="compositionally biased region" description="Polar residues" evidence="2">
    <location>
        <begin position="970"/>
        <end position="991"/>
    </location>
</feature>
<feature type="compositionally biased region" description="Basic and acidic residues" evidence="2">
    <location>
        <begin position="227"/>
        <end position="240"/>
    </location>
</feature>
<dbReference type="Gene3D" id="1.20.1260.60">
    <property type="entry name" value="Vacuolar protein sorting-associated protein Ist1"/>
    <property type="match status" value="1"/>
</dbReference>
<evidence type="ECO:0008006" key="5">
    <source>
        <dbReference type="Google" id="ProtNLM"/>
    </source>
</evidence>
<evidence type="ECO:0000313" key="4">
    <source>
        <dbReference type="Proteomes" id="UP001318860"/>
    </source>
</evidence>
<organism evidence="3 4">
    <name type="scientific">Rehmannia glutinosa</name>
    <name type="common">Chinese foxglove</name>
    <dbReference type="NCBI Taxonomy" id="99300"/>
    <lineage>
        <taxon>Eukaryota</taxon>
        <taxon>Viridiplantae</taxon>
        <taxon>Streptophyta</taxon>
        <taxon>Embryophyta</taxon>
        <taxon>Tracheophyta</taxon>
        <taxon>Spermatophyta</taxon>
        <taxon>Magnoliopsida</taxon>
        <taxon>eudicotyledons</taxon>
        <taxon>Gunneridae</taxon>
        <taxon>Pentapetalae</taxon>
        <taxon>asterids</taxon>
        <taxon>lamiids</taxon>
        <taxon>Lamiales</taxon>
        <taxon>Orobanchaceae</taxon>
        <taxon>Rehmannieae</taxon>
        <taxon>Rehmannia</taxon>
    </lineage>
</organism>
<dbReference type="InterPro" id="IPR042277">
    <property type="entry name" value="IST1-like"/>
</dbReference>
<evidence type="ECO:0000256" key="1">
    <source>
        <dbReference type="ARBA" id="ARBA00005536"/>
    </source>
</evidence>
<keyword evidence="4" id="KW-1185">Reference proteome</keyword>
<feature type="compositionally biased region" description="Polar residues" evidence="2">
    <location>
        <begin position="823"/>
        <end position="838"/>
    </location>
</feature>
<feature type="compositionally biased region" description="Basic and acidic residues" evidence="2">
    <location>
        <begin position="406"/>
        <end position="417"/>
    </location>
</feature>
<feature type="compositionally biased region" description="Polar residues" evidence="2">
    <location>
        <begin position="243"/>
        <end position="258"/>
    </location>
</feature>
<feature type="compositionally biased region" description="Polar residues" evidence="2">
    <location>
        <begin position="568"/>
        <end position="583"/>
    </location>
</feature>
<feature type="compositionally biased region" description="Polar residues" evidence="2">
    <location>
        <begin position="1019"/>
        <end position="1042"/>
    </location>
</feature>
<feature type="compositionally biased region" description="Basic and acidic residues" evidence="2">
    <location>
        <begin position="903"/>
        <end position="912"/>
    </location>
</feature>
<dbReference type="Proteomes" id="UP001318860">
    <property type="component" value="Unassembled WGS sequence"/>
</dbReference>
<feature type="compositionally biased region" description="Basic and acidic residues" evidence="2">
    <location>
        <begin position="690"/>
        <end position="703"/>
    </location>
</feature>
<comment type="similarity">
    <text evidence="1">Belongs to the IST1 family.</text>
</comment>
<feature type="region of interest" description="Disordered" evidence="2">
    <location>
        <begin position="768"/>
        <end position="1074"/>
    </location>
</feature>
<feature type="compositionally biased region" description="Acidic residues" evidence="2">
    <location>
        <begin position="796"/>
        <end position="807"/>
    </location>
</feature>
<reference evidence="3 4" key="1">
    <citation type="journal article" date="2021" name="Comput. Struct. Biotechnol. J.">
        <title>De novo genome assembly of the potent medicinal plant Rehmannia glutinosa using nanopore technology.</title>
        <authorList>
            <person name="Ma L."/>
            <person name="Dong C."/>
            <person name="Song C."/>
            <person name="Wang X."/>
            <person name="Zheng X."/>
            <person name="Niu Y."/>
            <person name="Chen S."/>
            <person name="Feng W."/>
        </authorList>
    </citation>
    <scope>NUCLEOTIDE SEQUENCE [LARGE SCALE GENOMIC DNA]</scope>
    <source>
        <strain evidence="3">DH-2019</strain>
    </source>
</reference>
<protein>
    <recommendedName>
        <fullName evidence="5">IST1-like protein</fullName>
    </recommendedName>
</protein>
<feature type="region of interest" description="Disordered" evidence="2">
    <location>
        <begin position="224"/>
        <end position="258"/>
    </location>
</feature>
<feature type="compositionally biased region" description="Basic and acidic residues" evidence="2">
    <location>
        <begin position="808"/>
        <end position="821"/>
    </location>
</feature>
<feature type="compositionally biased region" description="Polar residues" evidence="2">
    <location>
        <begin position="913"/>
        <end position="927"/>
    </location>
</feature>
<feature type="compositionally biased region" description="Basic and acidic residues" evidence="2">
    <location>
        <begin position="465"/>
        <end position="476"/>
    </location>
</feature>
<evidence type="ECO:0000256" key="2">
    <source>
        <dbReference type="SAM" id="MobiDB-lite"/>
    </source>
</evidence>
<feature type="region of interest" description="Disordered" evidence="2">
    <location>
        <begin position="464"/>
        <end position="488"/>
    </location>
</feature>
<proteinExistence type="inferred from homology"/>
<feature type="compositionally biased region" description="Basic and acidic residues" evidence="2">
    <location>
        <begin position="959"/>
        <end position="969"/>
    </location>
</feature>
<feature type="region of interest" description="Disordered" evidence="2">
    <location>
        <begin position="557"/>
        <end position="583"/>
    </location>
</feature>
<feature type="compositionally biased region" description="Polar residues" evidence="2">
    <location>
        <begin position="943"/>
        <end position="958"/>
    </location>
</feature>
<comment type="caution">
    <text evidence="3">The sequence shown here is derived from an EMBL/GenBank/DDBJ whole genome shotgun (WGS) entry which is preliminary data.</text>
</comment>
<feature type="compositionally biased region" description="Basic and acidic residues" evidence="2">
    <location>
        <begin position="1043"/>
        <end position="1052"/>
    </location>
</feature>
<sequence length="1074" mass="120526">MAQYSFLVKGPSSSLCRMATRAKFLNNQIQFYGDRGIFLSIDLNTPLWKRALVDSEKLEDEEIKVSEEFKGLALPKLQSFQMTSLRLAGSRLKLLRNKKEVQVKQMKREIAQLLESGQDQTARIRVEHVIREEKMMSAYDLIEIYCELIVARLPIIESQKICPIDLKEAVASVIFASPRCGDVPELQDVKKHFTEKYGKDFTTAAIEVRPECGVSRMTGPTTFGKESNLHVEPPDFKRPDVQVPQSNNETSGSPLNFTQMDHRTSLETERLASVQISGVNTAFQHEARPQGDERAHLFRGDRHRWNMDFKDATSAAQAAAESAELASMAARAAAELSSRGRIFRQNSTESHKSDVHVYNDRGPETYMNSKSASEQFSEEGMNRSFAERTRLQNEQIDVMKPNNIKTDRKLEDGRGGTKEYSQSASLKSKASIDDYSLNHGVPVGEVSMQRPSFKYKAESANGWPEKSENVREERIGRQPSVKSSHSYSSISNDVNLFSNEDQKFEYDAVKDLFRGKADIYGEDSRTSSRESAAVVFDKYDSDRETRGFDMGPMYDEQEPAGFHLPLSGQKSQTDSWSPRSDGSKIVKSTTLSLIRTRKNSSSDFSEKLKFADGSKLDESMPMTFDESDGPTSESDEDINTSMHTGISRDLLSKQYQSVGSQFKDKSKQSSIKGKWSSGFDRKQLSLSSDDEPKSEEVNRERNQGKNFDADQQALETKKSRMELNYIDKSSSKSEQGLNIEKLTGGFRHKGYNRPPYLNNQFDVSSSFNKETPAVASPRISTTFANRKSTRTQDIQSESDSDSSEEEESLQKSSDHKPELYTKTKLSLATSNSIFGSDNSDLDEDLRKESLARTSHQRSGSSRRTKASASSSGKHVYSKTRLRSEALEFDDGMDRNPTTSKISETPKKSEMQRNSRNSENYEQPTSTKMAIKPGKSDFQGLPEHSNSGKAISMTMQESKLQLRSEAHDSEQTTSAKVASKPTNSSLWGTSDQHNSRKPNTETIQGSKITRKPSAIEESSRPQPKTSSSIRSENVNAATLNKTSSNKDDGDQKASHVHPKLPDYDTLVQSLRKNRR</sequence>
<dbReference type="EMBL" id="JABTTQ020002000">
    <property type="protein sequence ID" value="KAK6126793.1"/>
    <property type="molecule type" value="Genomic_DNA"/>
</dbReference>
<accession>A0ABR0UWG6</accession>
<dbReference type="Pfam" id="PF03398">
    <property type="entry name" value="Ist1"/>
    <property type="match status" value="1"/>
</dbReference>
<name>A0ABR0UWG6_REHGL</name>